<dbReference type="RefSeq" id="WP_169947497.1">
    <property type="nucleotide sequence ID" value="NZ_CP053015.1"/>
</dbReference>
<dbReference type="NCBIfam" id="TIGR03806">
    <property type="entry name" value="chp_HNE_0200"/>
    <property type="match status" value="1"/>
</dbReference>
<evidence type="ECO:0008006" key="4">
    <source>
        <dbReference type="Google" id="ProtNLM"/>
    </source>
</evidence>
<dbReference type="KEGG" id="slan:GV829_13575"/>
<reference evidence="2 3" key="1">
    <citation type="submission" date="2020-01" db="EMBL/GenBank/DDBJ databases">
        <title>Sphingomonas sp. strain CSW-10.</title>
        <authorList>
            <person name="Chen W.-M."/>
        </authorList>
    </citation>
    <scope>NUCLEOTIDE SEQUENCE [LARGE SCALE GENOMIC DNA]</scope>
    <source>
        <strain evidence="2 3">CSW-10</strain>
    </source>
</reference>
<keyword evidence="3" id="KW-1185">Reference proteome</keyword>
<dbReference type="AlphaFoldDB" id="A0A6M4AYA1"/>
<evidence type="ECO:0000256" key="1">
    <source>
        <dbReference type="SAM" id="SignalP"/>
    </source>
</evidence>
<dbReference type="Proteomes" id="UP000503018">
    <property type="component" value="Chromosome"/>
</dbReference>
<name>A0A6M4AYA1_9SPHN</name>
<evidence type="ECO:0000313" key="3">
    <source>
        <dbReference type="Proteomes" id="UP000503018"/>
    </source>
</evidence>
<organism evidence="2 3">
    <name type="scientific">Sphingomonas lacunae</name>
    <dbReference type="NCBI Taxonomy" id="2698828"/>
    <lineage>
        <taxon>Bacteria</taxon>
        <taxon>Pseudomonadati</taxon>
        <taxon>Pseudomonadota</taxon>
        <taxon>Alphaproteobacteria</taxon>
        <taxon>Sphingomonadales</taxon>
        <taxon>Sphingomonadaceae</taxon>
        <taxon>Sphingomonas</taxon>
    </lineage>
</organism>
<evidence type="ECO:0000313" key="2">
    <source>
        <dbReference type="EMBL" id="QJQ33340.1"/>
    </source>
</evidence>
<accession>A0A6M4AYA1</accession>
<dbReference type="EMBL" id="CP053015">
    <property type="protein sequence ID" value="QJQ33340.1"/>
    <property type="molecule type" value="Genomic_DNA"/>
</dbReference>
<sequence>MFAALAMLAVLPAQGTNLAVADAVITGESNAPTLSAYGFFLGSPDRPSPLLIPYTLATPLFSDYAEKRRYIYVPQGSRMHANADGLIEFPVGTALIKSFGYPQADGSYRTIETRLLLRRASGWVALPYIWRPDGSDADLRVAGARQMVDFADSAGNRYSISYAVPNRNQCKTCHELSGAVTPIGPKLRNMELAAPARALVTGADWTLASMPRWDDAGTGSLDARARAYLDVNCAHCHNPRGSASNSGLFLEYERPPSMTTGLFKRPVAAGRGSGGHDYAIAPGHPEHSILAYRMGSTDPGIAMPELGRAVVHREGLRLIDEWIAAMPAGTPPASEARP</sequence>
<proteinExistence type="predicted"/>
<gene>
    <name evidence="2" type="ORF">GV829_13575</name>
</gene>
<feature type="chain" id="PRO_5027110040" description="Cytochrome c domain-containing protein" evidence="1">
    <location>
        <begin position="16"/>
        <end position="338"/>
    </location>
</feature>
<keyword evidence="1" id="KW-0732">Signal</keyword>
<feature type="signal peptide" evidence="1">
    <location>
        <begin position="1"/>
        <end position="15"/>
    </location>
</feature>
<dbReference type="InterPro" id="IPR022269">
    <property type="entry name" value="SO_2930-like_C"/>
</dbReference>
<protein>
    <recommendedName>
        <fullName evidence="4">Cytochrome c domain-containing protein</fullName>
    </recommendedName>
</protein>